<dbReference type="Gene3D" id="2.60.120.260">
    <property type="entry name" value="Galactose-binding domain-like"/>
    <property type="match status" value="1"/>
</dbReference>
<dbReference type="GO" id="GO:0030246">
    <property type="term" value="F:carbohydrate binding"/>
    <property type="evidence" value="ECO:0007669"/>
    <property type="project" value="InterPro"/>
</dbReference>
<evidence type="ECO:0000256" key="2">
    <source>
        <dbReference type="ARBA" id="ARBA00022729"/>
    </source>
</evidence>
<dbReference type="Pfam" id="PF06439">
    <property type="entry name" value="3keto-disac_hyd"/>
    <property type="match status" value="1"/>
</dbReference>
<dbReference type="RefSeq" id="WP_145710109.1">
    <property type="nucleotide sequence ID" value="NZ_BAAAFY010000001.1"/>
</dbReference>
<dbReference type="PANTHER" id="PTHR42812:SF12">
    <property type="entry name" value="BETA-XYLOSIDASE-RELATED"/>
    <property type="match status" value="1"/>
</dbReference>
<sequence>MKNAFTLHPILLLALLLTFIPVTYAQVTNPRTLDQEWGEYGIGDPYILKFRGKYYLYCSTRDDQSGVKCWSSWDLANWTYEGLCVPASVTTTKGAYAPEVIYWNGTFYMYTSPAGNGHYVLSASSPTGPFSVQTGNLGYSIDGSVFIDDNAQLYFTYAGGSGIRGAAMSSPLSIGTGSTISGTSLNGWTEGSTLFKRNGVYYLTYCGNHVFSSGYRVVYGTAAAPLGSYTAGANNPVVLNTEGAFFGLGHSGSVIGPDLDTWFIAYHNLLGPSSIVGPNRKLNIDPMGFNGSQLLVYGPTNWAQPAPALPAFYDRFDRTAIGSNWTNINGGNWGIYNQELLWQDNKATQQWYRQVSTAATAANYTAEFNLKEMSRGGTDARFGAVFSYVDENTFGSALLSSYDNTLETDIKVNGVSIGVSAVPLPPGWDYQKWHVIRVEKEGTTFRIYVDGMLKSARTANITAGGKIGVTTYHDHADFGYTAFSNHVNGSGVFSFHKPVPGVIPAVHYNEGGEGVGYHDLSSANIGGKYRADRVDIRDCEEGGQNIGWNQTGEWYQYNVNVQSTGPYHLGLRYATTFTACKLRVYCDGADVSGIVSIPATGSWSAWRTAVLKNLNLPAGYHTIRLETVEGEFDFAALRFESGAATLPNGSDNFDSGSFSGLWNYSNGNYTISSGRAGIDGFGKRTMGDVGWTDYTVEADVQCPSSGNGGLVFRVRNPAAAQFGTSDALSSDYFQGYYAGIEAGGIVLGKQNYNWAQLSRNNQPLTPGQFYHLRAVVSGANIKVYLDDMLTPVIDYTDPSPIISGKAGIRTHAANMSFDNFNISPGTGVAISAILF</sequence>
<evidence type="ECO:0000313" key="8">
    <source>
        <dbReference type="Proteomes" id="UP000316778"/>
    </source>
</evidence>
<dbReference type="InterPro" id="IPR005084">
    <property type="entry name" value="CBM6"/>
</dbReference>
<dbReference type="Pfam" id="PF04616">
    <property type="entry name" value="Glyco_hydro_43"/>
    <property type="match status" value="1"/>
</dbReference>
<dbReference type="InterPro" id="IPR006710">
    <property type="entry name" value="Glyco_hydro_43"/>
</dbReference>
<evidence type="ECO:0000313" key="7">
    <source>
        <dbReference type="EMBL" id="TWI90930.1"/>
    </source>
</evidence>
<feature type="signal peptide" evidence="5">
    <location>
        <begin position="1"/>
        <end position="25"/>
    </location>
</feature>
<evidence type="ECO:0000256" key="1">
    <source>
        <dbReference type="ARBA" id="ARBA00009865"/>
    </source>
</evidence>
<proteinExistence type="inferred from homology"/>
<dbReference type="InterPro" id="IPR006584">
    <property type="entry name" value="Cellulose-bd_IV"/>
</dbReference>
<dbReference type="SUPFAM" id="SSF75005">
    <property type="entry name" value="Arabinanase/levansucrase/invertase"/>
    <property type="match status" value="1"/>
</dbReference>
<dbReference type="GO" id="GO:0004553">
    <property type="term" value="F:hydrolase activity, hydrolyzing O-glycosyl compounds"/>
    <property type="evidence" value="ECO:0007669"/>
    <property type="project" value="InterPro"/>
</dbReference>
<dbReference type="PANTHER" id="PTHR42812">
    <property type="entry name" value="BETA-XYLOSIDASE"/>
    <property type="match status" value="1"/>
</dbReference>
<name>A0A562TD54_CHIJA</name>
<comment type="similarity">
    <text evidence="1">Belongs to the glycosyl hydrolase 43 family.</text>
</comment>
<accession>A0A562TD54</accession>
<gene>
    <name evidence="7" type="ORF">LX66_0291</name>
</gene>
<dbReference type="CDD" id="cd04080">
    <property type="entry name" value="CBM6_cellulase-like"/>
    <property type="match status" value="1"/>
</dbReference>
<keyword evidence="4" id="KW-0326">Glycosidase</keyword>
<organism evidence="7 8">
    <name type="scientific">Chitinophaga japonensis</name>
    <name type="common">Flexibacter japonensis</name>
    <dbReference type="NCBI Taxonomy" id="104662"/>
    <lineage>
        <taxon>Bacteria</taxon>
        <taxon>Pseudomonadati</taxon>
        <taxon>Bacteroidota</taxon>
        <taxon>Chitinophagia</taxon>
        <taxon>Chitinophagales</taxon>
        <taxon>Chitinophagaceae</taxon>
        <taxon>Chitinophaga</taxon>
    </lineage>
</organism>
<dbReference type="Gene3D" id="2.115.10.20">
    <property type="entry name" value="Glycosyl hydrolase domain, family 43"/>
    <property type="match status" value="1"/>
</dbReference>
<dbReference type="EMBL" id="VLLG01000002">
    <property type="protein sequence ID" value="TWI90930.1"/>
    <property type="molecule type" value="Genomic_DNA"/>
</dbReference>
<dbReference type="SUPFAM" id="SSF49785">
    <property type="entry name" value="Galactose-binding domain-like"/>
    <property type="match status" value="1"/>
</dbReference>
<dbReference type="InterPro" id="IPR051795">
    <property type="entry name" value="Glycosyl_Hydrlase_43"/>
</dbReference>
<dbReference type="PROSITE" id="PS51175">
    <property type="entry name" value="CBM6"/>
    <property type="match status" value="1"/>
</dbReference>
<keyword evidence="2 5" id="KW-0732">Signal</keyword>
<keyword evidence="8" id="KW-1185">Reference proteome</keyword>
<dbReference type="InterPro" id="IPR008979">
    <property type="entry name" value="Galactose-bd-like_sf"/>
</dbReference>
<dbReference type="AlphaFoldDB" id="A0A562TD54"/>
<dbReference type="OrthoDB" id="654858at2"/>
<dbReference type="Gene3D" id="2.60.120.560">
    <property type="entry name" value="Exo-inulinase, domain 1"/>
    <property type="match status" value="2"/>
</dbReference>
<feature type="chain" id="PRO_5021981928" evidence="5">
    <location>
        <begin position="26"/>
        <end position="835"/>
    </location>
</feature>
<dbReference type="InterPro" id="IPR023296">
    <property type="entry name" value="Glyco_hydro_beta-prop_sf"/>
</dbReference>
<evidence type="ECO:0000256" key="3">
    <source>
        <dbReference type="ARBA" id="ARBA00022801"/>
    </source>
</evidence>
<dbReference type="CDD" id="cd08991">
    <property type="entry name" value="GH43_HoAraf43-like"/>
    <property type="match status" value="1"/>
</dbReference>
<evidence type="ECO:0000256" key="5">
    <source>
        <dbReference type="SAM" id="SignalP"/>
    </source>
</evidence>
<evidence type="ECO:0000259" key="6">
    <source>
        <dbReference type="PROSITE" id="PS51175"/>
    </source>
</evidence>
<dbReference type="GO" id="GO:0005975">
    <property type="term" value="P:carbohydrate metabolic process"/>
    <property type="evidence" value="ECO:0007669"/>
    <property type="project" value="InterPro"/>
</dbReference>
<dbReference type="SUPFAM" id="SSF49899">
    <property type="entry name" value="Concanavalin A-like lectins/glucanases"/>
    <property type="match status" value="1"/>
</dbReference>
<dbReference type="SMART" id="SM00606">
    <property type="entry name" value="CBD_IV"/>
    <property type="match status" value="1"/>
</dbReference>
<dbReference type="Pfam" id="PF03422">
    <property type="entry name" value="CBM_6"/>
    <property type="match status" value="1"/>
</dbReference>
<dbReference type="InterPro" id="IPR010496">
    <property type="entry name" value="AL/BT2_dom"/>
</dbReference>
<keyword evidence="3" id="KW-0378">Hydrolase</keyword>
<dbReference type="InterPro" id="IPR013320">
    <property type="entry name" value="ConA-like_dom_sf"/>
</dbReference>
<comment type="caution">
    <text evidence="7">The sequence shown here is derived from an EMBL/GenBank/DDBJ whole genome shotgun (WGS) entry which is preliminary data.</text>
</comment>
<evidence type="ECO:0000256" key="4">
    <source>
        <dbReference type="ARBA" id="ARBA00023295"/>
    </source>
</evidence>
<reference evidence="7 8" key="1">
    <citation type="journal article" date="2013" name="Stand. Genomic Sci.">
        <title>Genomic Encyclopedia of Type Strains, Phase I: The one thousand microbial genomes (KMG-I) project.</title>
        <authorList>
            <person name="Kyrpides N.C."/>
            <person name="Woyke T."/>
            <person name="Eisen J.A."/>
            <person name="Garrity G."/>
            <person name="Lilburn T.G."/>
            <person name="Beck B.J."/>
            <person name="Whitman W.B."/>
            <person name="Hugenholtz P."/>
            <person name="Klenk H.P."/>
        </authorList>
    </citation>
    <scope>NUCLEOTIDE SEQUENCE [LARGE SCALE GENOMIC DNA]</scope>
    <source>
        <strain evidence="7 8">DSM 13484</strain>
    </source>
</reference>
<feature type="domain" description="CBM6" evidence="6">
    <location>
        <begin position="515"/>
        <end position="640"/>
    </location>
</feature>
<dbReference type="Proteomes" id="UP000316778">
    <property type="component" value="Unassembled WGS sequence"/>
</dbReference>
<protein>
    <submittedName>
        <fullName evidence="7">Uncharacterized protein DUF1080</fullName>
    </submittedName>
</protein>